<name>A0A6L9L6T1_9BACT</name>
<reference evidence="1 2" key="1">
    <citation type="submission" date="2020-02" db="EMBL/GenBank/DDBJ databases">
        <title>Draft genome sequence of two Spirosoma agri KCTC 52727 and Spirosoma terrae KCTC 52035.</title>
        <authorList>
            <person name="Rojas J."/>
            <person name="Ambika Manirajan B."/>
            <person name="Suarez C."/>
            <person name="Ratering S."/>
            <person name="Schnell S."/>
        </authorList>
    </citation>
    <scope>NUCLEOTIDE SEQUENCE [LARGE SCALE GENOMIC DNA]</scope>
    <source>
        <strain evidence="1 2">KCTC 52035</strain>
    </source>
</reference>
<gene>
    <name evidence="1" type="ORF">GK108_03815</name>
</gene>
<dbReference type="AlphaFoldDB" id="A0A6L9L6T1"/>
<evidence type="ECO:0000313" key="2">
    <source>
        <dbReference type="Proteomes" id="UP000474175"/>
    </source>
</evidence>
<dbReference type="EMBL" id="JAAFZH010000001">
    <property type="protein sequence ID" value="NDU93988.1"/>
    <property type="molecule type" value="Genomic_DNA"/>
</dbReference>
<proteinExistence type="predicted"/>
<keyword evidence="2" id="KW-1185">Reference proteome</keyword>
<dbReference type="GO" id="GO:0008237">
    <property type="term" value="F:metallopeptidase activity"/>
    <property type="evidence" value="ECO:0007669"/>
    <property type="project" value="InterPro"/>
</dbReference>
<evidence type="ECO:0000313" key="1">
    <source>
        <dbReference type="EMBL" id="NDU93988.1"/>
    </source>
</evidence>
<protein>
    <submittedName>
        <fullName evidence="1">Uncharacterized protein</fullName>
    </submittedName>
</protein>
<organism evidence="1 2">
    <name type="scientific">Spirosoma terrae</name>
    <dbReference type="NCBI Taxonomy" id="1968276"/>
    <lineage>
        <taxon>Bacteria</taxon>
        <taxon>Pseudomonadati</taxon>
        <taxon>Bacteroidota</taxon>
        <taxon>Cytophagia</taxon>
        <taxon>Cytophagales</taxon>
        <taxon>Cytophagaceae</taxon>
        <taxon>Spirosoma</taxon>
    </lineage>
</organism>
<accession>A0A6L9L6T1</accession>
<dbReference type="Proteomes" id="UP000474175">
    <property type="component" value="Unassembled WGS sequence"/>
</dbReference>
<dbReference type="InterPro" id="IPR024079">
    <property type="entry name" value="MetalloPept_cat_dom_sf"/>
</dbReference>
<dbReference type="Gene3D" id="3.40.390.10">
    <property type="entry name" value="Collagenase (Catalytic Domain)"/>
    <property type="match status" value="1"/>
</dbReference>
<dbReference type="PROSITE" id="PS51257">
    <property type="entry name" value="PROKAR_LIPOPROTEIN"/>
    <property type="match status" value="1"/>
</dbReference>
<sequence length="355" mass="40233">MKRCQQFIQYGWLLALASLFIACKEQPQTFAVHAPIFPSNTERVTYTLRRIEGDVEVVRLFESVQTINSAGTTSAPSAEVLLKTWNSPSASSFPLTFTRSTGYGSNRLVTYRFEVVGSKNNYQHRITFATRPYPVPNQAAPVYVVGDVNKIMNLVFIPDTDMASDLTTFRNAVKTDIDEVFHEEDWIRRFRSSYNFFINPATGHAHDYDTETRDHELPSNWDNLSFAQGKVILHSRSIRDFNEPDKNLFSAEHYVKGTLLHESGHCFYRLADEYGGGVHWQEAELPNNWSTLIACRNDAAGRGMTTADAHQMGTSGWYKLCPASCVMESSGAAMHPYEKPCRDRILYALLKRSSQ</sequence>
<dbReference type="RefSeq" id="WP_163942990.1">
    <property type="nucleotide sequence ID" value="NZ_JAAFZH010000001.1"/>
</dbReference>
<comment type="caution">
    <text evidence="1">The sequence shown here is derived from an EMBL/GenBank/DDBJ whole genome shotgun (WGS) entry which is preliminary data.</text>
</comment>